<sequence length="192" mass="21931">MMKNKNEQAQQVLNIIQCTPELMVILHAITDQHLKQGALAAGSIRNTVWQVLSHQPVQLSSDIDVVFFDPKRPYEDNFTIQAQLTKQLPQYEWQVKNEVYMNTHNFTDMPPFTSVTDAIGHFVETPTCVGAYLDDSSQLRLIAPHGVADLLSFVCRPVPAYQQDAAHLAIFKQRMAEKQWQQKWSQLVISTH</sequence>
<dbReference type="PANTHER" id="PTHR39166:SF1">
    <property type="entry name" value="BLL1166 PROTEIN"/>
    <property type="match status" value="1"/>
</dbReference>
<dbReference type="Pfam" id="PF06042">
    <property type="entry name" value="NTP_transf_6"/>
    <property type="match status" value="1"/>
</dbReference>
<keyword evidence="2" id="KW-1185">Reference proteome</keyword>
<dbReference type="EMBL" id="AZFF01000007">
    <property type="protein sequence ID" value="KRL55035.1"/>
    <property type="molecule type" value="Genomic_DNA"/>
</dbReference>
<evidence type="ECO:0008006" key="3">
    <source>
        <dbReference type="Google" id="ProtNLM"/>
    </source>
</evidence>
<gene>
    <name evidence="1" type="ORF">FD35_GL002489</name>
</gene>
<dbReference type="AlphaFoldDB" id="A0A0R1RNJ5"/>
<evidence type="ECO:0000313" key="2">
    <source>
        <dbReference type="Proteomes" id="UP000051999"/>
    </source>
</evidence>
<accession>A0A0R1RNJ5</accession>
<dbReference type="Proteomes" id="UP000051999">
    <property type="component" value="Unassembled WGS sequence"/>
</dbReference>
<dbReference type="STRING" id="1114972.FD35_GL002489"/>
<dbReference type="InterPro" id="IPR009267">
    <property type="entry name" value="NTP_transf_6"/>
</dbReference>
<name>A0A0R1RNJ5_9LACO</name>
<protein>
    <recommendedName>
        <fullName evidence="3">Nucleotidyltransferase</fullName>
    </recommendedName>
</protein>
<proteinExistence type="predicted"/>
<dbReference type="PANTHER" id="PTHR39166">
    <property type="entry name" value="BLL1166 PROTEIN"/>
    <property type="match status" value="1"/>
</dbReference>
<dbReference type="eggNOG" id="COG3575">
    <property type="taxonomic scope" value="Bacteria"/>
</dbReference>
<comment type="caution">
    <text evidence="1">The sequence shown here is derived from an EMBL/GenBank/DDBJ whole genome shotgun (WGS) entry which is preliminary data.</text>
</comment>
<reference evidence="1 2" key="1">
    <citation type="journal article" date="2015" name="Genome Announc.">
        <title>Expanding the biotechnology potential of lactobacilli through comparative genomics of 213 strains and associated genera.</title>
        <authorList>
            <person name="Sun Z."/>
            <person name="Harris H.M."/>
            <person name="McCann A."/>
            <person name="Guo C."/>
            <person name="Argimon S."/>
            <person name="Zhang W."/>
            <person name="Yang X."/>
            <person name="Jeffery I.B."/>
            <person name="Cooney J.C."/>
            <person name="Kagawa T.F."/>
            <person name="Liu W."/>
            <person name="Song Y."/>
            <person name="Salvetti E."/>
            <person name="Wrobel A."/>
            <person name="Rasinkangas P."/>
            <person name="Parkhill J."/>
            <person name="Rea M.C."/>
            <person name="O'Sullivan O."/>
            <person name="Ritari J."/>
            <person name="Douillard F.P."/>
            <person name="Paul Ross R."/>
            <person name="Yang R."/>
            <person name="Briner A.E."/>
            <person name="Felis G.E."/>
            <person name="de Vos W.M."/>
            <person name="Barrangou R."/>
            <person name="Klaenhammer T.R."/>
            <person name="Caufield P.W."/>
            <person name="Cui Y."/>
            <person name="Zhang H."/>
            <person name="O'Toole P.W."/>
        </authorList>
    </citation>
    <scope>NUCLEOTIDE SEQUENCE [LARGE SCALE GENOMIC DNA]</scope>
    <source>
        <strain evidence="1 2">DSM 15814</strain>
    </source>
</reference>
<organism evidence="1 2">
    <name type="scientific">Furfurilactobacillus rossiae DSM 15814</name>
    <dbReference type="NCBI Taxonomy" id="1114972"/>
    <lineage>
        <taxon>Bacteria</taxon>
        <taxon>Bacillati</taxon>
        <taxon>Bacillota</taxon>
        <taxon>Bacilli</taxon>
        <taxon>Lactobacillales</taxon>
        <taxon>Lactobacillaceae</taxon>
        <taxon>Furfurilactobacillus</taxon>
    </lineage>
</organism>
<evidence type="ECO:0000313" key="1">
    <source>
        <dbReference type="EMBL" id="KRL55035.1"/>
    </source>
</evidence>
<dbReference type="PATRIC" id="fig|1114972.6.peg.2553"/>